<evidence type="ECO:0000256" key="2">
    <source>
        <dbReference type="ARBA" id="ARBA00022490"/>
    </source>
</evidence>
<dbReference type="GO" id="GO:0008276">
    <property type="term" value="F:protein methyltransferase activity"/>
    <property type="evidence" value="ECO:0007669"/>
    <property type="project" value="InterPro"/>
</dbReference>
<evidence type="ECO:0000256" key="1">
    <source>
        <dbReference type="ARBA" id="ARBA00009741"/>
    </source>
</evidence>
<keyword evidence="3 9" id="KW-0489">Methyltransferase</keyword>
<keyword evidence="2" id="KW-0963">Cytoplasm</keyword>
<evidence type="ECO:0000256" key="8">
    <source>
        <dbReference type="ARBA" id="ARBA00042266"/>
    </source>
</evidence>
<gene>
    <name evidence="9" type="ORF">GBAR_LOCUS15463</name>
</gene>
<evidence type="ECO:0000256" key="3">
    <source>
        <dbReference type="ARBA" id="ARBA00022603"/>
    </source>
</evidence>
<dbReference type="Gene3D" id="3.40.50.150">
    <property type="entry name" value="Vaccinia Virus protein VP39"/>
    <property type="match status" value="1"/>
</dbReference>
<comment type="caution">
    <text evidence="9">The sequence shown here is derived from an EMBL/GenBank/DDBJ whole genome shotgun (WGS) entry which is preliminary data.</text>
</comment>
<dbReference type="EMBL" id="CASHTH010002254">
    <property type="protein sequence ID" value="CAI8027001.1"/>
    <property type="molecule type" value="Genomic_DNA"/>
</dbReference>
<name>A0AA35SE67_GEOBA</name>
<evidence type="ECO:0000256" key="7">
    <source>
        <dbReference type="ARBA" id="ARBA00041867"/>
    </source>
</evidence>
<dbReference type="GO" id="GO:0032259">
    <property type="term" value="P:methylation"/>
    <property type="evidence" value="ECO:0007669"/>
    <property type="project" value="UniProtKB-KW"/>
</dbReference>
<dbReference type="NCBIfam" id="TIGR00406">
    <property type="entry name" value="prmA"/>
    <property type="match status" value="1"/>
</dbReference>
<organism evidence="9 10">
    <name type="scientific">Geodia barretti</name>
    <name type="common">Barrett's horny sponge</name>
    <dbReference type="NCBI Taxonomy" id="519541"/>
    <lineage>
        <taxon>Eukaryota</taxon>
        <taxon>Metazoa</taxon>
        <taxon>Porifera</taxon>
        <taxon>Demospongiae</taxon>
        <taxon>Heteroscleromorpha</taxon>
        <taxon>Tetractinellida</taxon>
        <taxon>Astrophorina</taxon>
        <taxon>Geodiidae</taxon>
        <taxon>Geodia</taxon>
    </lineage>
</organism>
<dbReference type="PANTHER" id="PTHR43648:SF1">
    <property type="entry name" value="ELECTRON TRANSFER FLAVOPROTEIN BETA SUBUNIT LYSINE METHYLTRANSFERASE"/>
    <property type="match status" value="1"/>
</dbReference>
<keyword evidence="9" id="KW-0687">Ribonucleoprotein</keyword>
<sequence>MDELAIRDLDDNEDWQNSWKEHYGALTVGHRLIIKPSWLDLEPGEAEGRIVIELDPGIAFGTGYHPTTYTCMEALEEQVRPGMKILDLGSGSGILTITALMLGAQSVVALDIDGQAVTASRQNFRRLRLQDRVTLAKGSVPHPAAAENTIDLAVANISARGVADRSPFILQSLRPGGMLVASGLLATQRPEVDDAVLELGFTPELEWPREEWVTLGYRAPAG</sequence>
<dbReference type="SUPFAM" id="SSF53335">
    <property type="entry name" value="S-adenosyl-L-methionine-dependent methyltransferases"/>
    <property type="match status" value="1"/>
</dbReference>
<dbReference type="InterPro" id="IPR050078">
    <property type="entry name" value="Ribosomal_L11_MeTrfase_PrmA"/>
</dbReference>
<evidence type="ECO:0000313" key="9">
    <source>
        <dbReference type="EMBL" id="CAI8027001.1"/>
    </source>
</evidence>
<keyword evidence="9" id="KW-0689">Ribosomal protein</keyword>
<dbReference type="PANTHER" id="PTHR43648">
    <property type="entry name" value="ELECTRON TRANSFER FLAVOPROTEIN BETA SUBUNIT LYSINE METHYLTRANSFERASE"/>
    <property type="match status" value="1"/>
</dbReference>
<comment type="similarity">
    <text evidence="1">Belongs to the methyltransferase superfamily. PrmA family.</text>
</comment>
<dbReference type="CDD" id="cd02440">
    <property type="entry name" value="AdoMet_MTases"/>
    <property type="match status" value="1"/>
</dbReference>
<keyword evidence="10" id="KW-1185">Reference proteome</keyword>
<reference evidence="9" key="1">
    <citation type="submission" date="2023-03" db="EMBL/GenBank/DDBJ databases">
        <authorList>
            <person name="Steffen K."/>
            <person name="Cardenas P."/>
        </authorList>
    </citation>
    <scope>NUCLEOTIDE SEQUENCE</scope>
</reference>
<dbReference type="GO" id="GO:0005840">
    <property type="term" value="C:ribosome"/>
    <property type="evidence" value="ECO:0007669"/>
    <property type="project" value="UniProtKB-KW"/>
</dbReference>
<dbReference type="AlphaFoldDB" id="A0AA35SE67"/>
<evidence type="ECO:0000256" key="6">
    <source>
        <dbReference type="ARBA" id="ARBA00037932"/>
    </source>
</evidence>
<dbReference type="InterPro" id="IPR004498">
    <property type="entry name" value="Ribosomal_PrmA_MeTrfase"/>
</dbReference>
<keyword evidence="5" id="KW-0949">S-adenosyl-L-methionine</keyword>
<keyword evidence="4" id="KW-0808">Transferase</keyword>
<dbReference type="Pfam" id="PF06325">
    <property type="entry name" value="PrmA"/>
    <property type="match status" value="1"/>
</dbReference>
<evidence type="ECO:0000313" key="10">
    <source>
        <dbReference type="Proteomes" id="UP001174909"/>
    </source>
</evidence>
<protein>
    <recommendedName>
        <fullName evidence="8">ETFB lysine methyltransferase</fullName>
    </recommendedName>
    <alternativeName>
        <fullName evidence="7">Protein N-lysine methyltransferase METTL20</fullName>
    </alternativeName>
</protein>
<dbReference type="Proteomes" id="UP001174909">
    <property type="component" value="Unassembled WGS sequence"/>
</dbReference>
<evidence type="ECO:0000256" key="4">
    <source>
        <dbReference type="ARBA" id="ARBA00022679"/>
    </source>
</evidence>
<evidence type="ECO:0000256" key="5">
    <source>
        <dbReference type="ARBA" id="ARBA00022691"/>
    </source>
</evidence>
<proteinExistence type="inferred from homology"/>
<comment type="similarity">
    <text evidence="6">Belongs to the methyltransferase superfamily. ETFBKMT family.</text>
</comment>
<dbReference type="InterPro" id="IPR029063">
    <property type="entry name" value="SAM-dependent_MTases_sf"/>
</dbReference>
<accession>A0AA35SE67</accession>